<protein>
    <submittedName>
        <fullName evidence="1">Uncharacterized protein</fullName>
    </submittedName>
</protein>
<feature type="non-terminal residue" evidence="1">
    <location>
        <position position="1"/>
    </location>
</feature>
<proteinExistence type="predicted"/>
<evidence type="ECO:0000313" key="1">
    <source>
        <dbReference type="EMBL" id="GAI99361.1"/>
    </source>
</evidence>
<dbReference type="AlphaFoldDB" id="X1U6V7"/>
<gene>
    <name evidence="1" type="ORF">S12H4_27691</name>
</gene>
<comment type="caution">
    <text evidence="1">The sequence shown here is derived from an EMBL/GenBank/DDBJ whole genome shotgun (WGS) entry which is preliminary data.</text>
</comment>
<dbReference type="EMBL" id="BARW01015824">
    <property type="protein sequence ID" value="GAI99361.1"/>
    <property type="molecule type" value="Genomic_DNA"/>
</dbReference>
<name>X1U6V7_9ZZZZ</name>
<organism evidence="1">
    <name type="scientific">marine sediment metagenome</name>
    <dbReference type="NCBI Taxonomy" id="412755"/>
    <lineage>
        <taxon>unclassified sequences</taxon>
        <taxon>metagenomes</taxon>
        <taxon>ecological metagenomes</taxon>
    </lineage>
</organism>
<accession>X1U6V7</accession>
<reference evidence="1" key="1">
    <citation type="journal article" date="2014" name="Front. Microbiol.">
        <title>High frequency of phylogenetically diverse reductive dehalogenase-homologous genes in deep subseafloor sedimentary metagenomes.</title>
        <authorList>
            <person name="Kawai M."/>
            <person name="Futagami T."/>
            <person name="Toyoda A."/>
            <person name="Takaki Y."/>
            <person name="Nishi S."/>
            <person name="Hori S."/>
            <person name="Arai W."/>
            <person name="Tsubouchi T."/>
            <person name="Morono Y."/>
            <person name="Uchiyama I."/>
            <person name="Ito T."/>
            <person name="Fujiyama A."/>
            <person name="Inagaki F."/>
            <person name="Takami H."/>
        </authorList>
    </citation>
    <scope>NUCLEOTIDE SEQUENCE</scope>
    <source>
        <strain evidence="1">Expedition CK06-06</strain>
    </source>
</reference>
<sequence length="287" mass="33423">LRFPPHRKMPGETPPIFNYWVLLDAGAGNWWSDKVFLDCGLRNDMGFLSLRFTDFRRKGWEEDHSVNNDFFKIKGVLNQQDYYISGDIFYNYNKIIKGVESPSDTITTHGGGVGLLSRFEFDPFRISLSGDYFLNHFLDRYFSTISTGFPETLKENIYRISVNYFSPFEYFDIYGTVSMEGSGMDVFDERNTKTITSTDVILKKNLKEVVISPRIRIFIENGKVSLSPLVSLKATIKNLQLYPFISYSERHRTNTYRDIYKRYPFIVLEIDDYTILKEKDLTGGFEG</sequence>
<feature type="non-terminal residue" evidence="1">
    <location>
        <position position="287"/>
    </location>
</feature>